<accession>A0ABX1E217</accession>
<reference evidence="2 3" key="1">
    <citation type="submission" date="2020-03" db="EMBL/GenBank/DDBJ databases">
        <title>Roseomonas selenitidurans sp. nov. isolated from urban soil.</title>
        <authorList>
            <person name="Liu H."/>
        </authorList>
    </citation>
    <scope>NUCLEOTIDE SEQUENCE [LARGE SCALE GENOMIC DNA]</scope>
    <source>
        <strain evidence="2 3">BU-1</strain>
    </source>
</reference>
<evidence type="ECO:0000313" key="2">
    <source>
        <dbReference type="EMBL" id="NKC30750.1"/>
    </source>
</evidence>
<keyword evidence="1" id="KW-0732">Signal</keyword>
<proteinExistence type="predicted"/>
<comment type="caution">
    <text evidence="2">The sequence shown here is derived from an EMBL/GenBank/DDBJ whole genome shotgun (WGS) entry which is preliminary data.</text>
</comment>
<gene>
    <name evidence="2" type="ORF">HEQ75_07735</name>
</gene>
<sequence>MGLALLLAGLLVGPARPGFAQLAPEMPGSITAYCGGGVTGGGGGTRITSDGELVRLDRARSGAPQTLTLLGNDIQAYRRWKTTLDEAGFTRMTDLRPGNLSCSLTQEVRGRLFGLAWPGAAPPSRIPEPVRRVFLELRARGD</sequence>
<name>A0ABX1E217_9PROT</name>
<dbReference type="EMBL" id="JAAVNE010000009">
    <property type="protein sequence ID" value="NKC30750.1"/>
    <property type="molecule type" value="Genomic_DNA"/>
</dbReference>
<protein>
    <submittedName>
        <fullName evidence="2">Uncharacterized protein</fullName>
    </submittedName>
</protein>
<evidence type="ECO:0000256" key="1">
    <source>
        <dbReference type="SAM" id="SignalP"/>
    </source>
</evidence>
<feature type="chain" id="PRO_5045500258" evidence="1">
    <location>
        <begin position="21"/>
        <end position="142"/>
    </location>
</feature>
<keyword evidence="3" id="KW-1185">Reference proteome</keyword>
<dbReference type="Proteomes" id="UP000787635">
    <property type="component" value="Unassembled WGS sequence"/>
</dbReference>
<organism evidence="2 3">
    <name type="scientific">Falsiroseomonas selenitidurans</name>
    <dbReference type="NCBI Taxonomy" id="2716335"/>
    <lineage>
        <taxon>Bacteria</taxon>
        <taxon>Pseudomonadati</taxon>
        <taxon>Pseudomonadota</taxon>
        <taxon>Alphaproteobacteria</taxon>
        <taxon>Acetobacterales</taxon>
        <taxon>Roseomonadaceae</taxon>
        <taxon>Falsiroseomonas</taxon>
    </lineage>
</organism>
<evidence type="ECO:0000313" key="3">
    <source>
        <dbReference type="Proteomes" id="UP000787635"/>
    </source>
</evidence>
<feature type="signal peptide" evidence="1">
    <location>
        <begin position="1"/>
        <end position="20"/>
    </location>
</feature>